<accession>A0A9Q1J670</accession>
<evidence type="ECO:0000313" key="1">
    <source>
        <dbReference type="EMBL" id="KAJ8368748.1"/>
    </source>
</evidence>
<dbReference type="Proteomes" id="UP001152622">
    <property type="component" value="Chromosome 3"/>
</dbReference>
<proteinExistence type="predicted"/>
<dbReference type="EMBL" id="JAINUF010000003">
    <property type="protein sequence ID" value="KAJ8368748.1"/>
    <property type="molecule type" value="Genomic_DNA"/>
</dbReference>
<dbReference type="AlphaFoldDB" id="A0A9Q1J670"/>
<comment type="caution">
    <text evidence="1">The sequence shown here is derived from an EMBL/GenBank/DDBJ whole genome shotgun (WGS) entry which is preliminary data.</text>
</comment>
<gene>
    <name evidence="1" type="ORF">SKAU_G00087760</name>
</gene>
<keyword evidence="2" id="KW-1185">Reference proteome</keyword>
<sequence>MPQFLSQLPHSILHPVQEDLPQHHEGFSEKARHHLDKVLTHLRITSHIGIRILIGLLYQESAEQVRLPLLLHALPHVRCPDAHCANM</sequence>
<name>A0A9Q1J670_SYNKA</name>
<protein>
    <submittedName>
        <fullName evidence="1">Uncharacterized protein</fullName>
    </submittedName>
</protein>
<reference evidence="1" key="1">
    <citation type="journal article" date="2023" name="Science">
        <title>Genome structures resolve the early diversification of teleost fishes.</title>
        <authorList>
            <person name="Parey E."/>
            <person name="Louis A."/>
            <person name="Montfort J."/>
            <person name="Bouchez O."/>
            <person name="Roques C."/>
            <person name="Iampietro C."/>
            <person name="Lluch J."/>
            <person name="Castinel A."/>
            <person name="Donnadieu C."/>
            <person name="Desvignes T."/>
            <person name="Floi Bucao C."/>
            <person name="Jouanno E."/>
            <person name="Wen M."/>
            <person name="Mejri S."/>
            <person name="Dirks R."/>
            <person name="Jansen H."/>
            <person name="Henkel C."/>
            <person name="Chen W.J."/>
            <person name="Zahm M."/>
            <person name="Cabau C."/>
            <person name="Klopp C."/>
            <person name="Thompson A.W."/>
            <person name="Robinson-Rechavi M."/>
            <person name="Braasch I."/>
            <person name="Lecointre G."/>
            <person name="Bobe J."/>
            <person name="Postlethwait J.H."/>
            <person name="Berthelot C."/>
            <person name="Roest Crollius H."/>
            <person name="Guiguen Y."/>
        </authorList>
    </citation>
    <scope>NUCLEOTIDE SEQUENCE</scope>
    <source>
        <strain evidence="1">WJC10195</strain>
    </source>
</reference>
<evidence type="ECO:0000313" key="2">
    <source>
        <dbReference type="Proteomes" id="UP001152622"/>
    </source>
</evidence>
<organism evidence="1 2">
    <name type="scientific">Synaphobranchus kaupii</name>
    <name type="common">Kaup's arrowtooth eel</name>
    <dbReference type="NCBI Taxonomy" id="118154"/>
    <lineage>
        <taxon>Eukaryota</taxon>
        <taxon>Metazoa</taxon>
        <taxon>Chordata</taxon>
        <taxon>Craniata</taxon>
        <taxon>Vertebrata</taxon>
        <taxon>Euteleostomi</taxon>
        <taxon>Actinopterygii</taxon>
        <taxon>Neopterygii</taxon>
        <taxon>Teleostei</taxon>
        <taxon>Anguilliformes</taxon>
        <taxon>Synaphobranchidae</taxon>
        <taxon>Synaphobranchus</taxon>
    </lineage>
</organism>